<comment type="similarity">
    <text evidence="3 8">Belongs to the SPT4 family.</text>
</comment>
<feature type="domain" description="Spt4/RpoE2 zinc finger" evidence="10">
    <location>
        <begin position="6"/>
        <end position="85"/>
    </location>
</feature>
<evidence type="ECO:0000256" key="6">
    <source>
        <dbReference type="ARBA" id="ARBA00023242"/>
    </source>
</evidence>
<sequence length="115" mass="12572">MTTRSSRACLVCSVVLPQAKFVQSGCPNCEDFLEMRGSQDVVLDCTSEVFEGVMFLTTHAANDSWVAKWQRLQGYLPGLYAVKVNGILSEEYIAAAENAGVKYIPRDGSATTDDQ</sequence>
<comment type="subcellular location">
    <subcellularLocation>
        <location evidence="2">Chromosome</location>
        <location evidence="2">Centromere</location>
    </subcellularLocation>
    <subcellularLocation>
        <location evidence="1 8">Nucleus</location>
    </subcellularLocation>
</comment>
<feature type="signal peptide" evidence="9">
    <location>
        <begin position="1"/>
        <end position="24"/>
    </location>
</feature>
<protein>
    <recommendedName>
        <fullName evidence="4 8">Transcription elongation factor SPT4</fullName>
    </recommendedName>
</protein>
<evidence type="ECO:0000256" key="2">
    <source>
        <dbReference type="ARBA" id="ARBA00004584"/>
    </source>
</evidence>
<dbReference type="PANTHER" id="PTHR12882">
    <property type="entry name" value="SUPPRESSOR OF TY 4"/>
    <property type="match status" value="1"/>
</dbReference>
<keyword evidence="11" id="KW-1185">Reference proteome</keyword>
<dbReference type="GO" id="GO:0032044">
    <property type="term" value="C:DSIF complex"/>
    <property type="evidence" value="ECO:0007669"/>
    <property type="project" value="TreeGrafter"/>
</dbReference>
<dbReference type="Gene3D" id="3.30.40.210">
    <property type="match status" value="1"/>
</dbReference>
<evidence type="ECO:0000256" key="5">
    <source>
        <dbReference type="ARBA" id="ARBA00023163"/>
    </source>
</evidence>
<keyword evidence="7" id="KW-0137">Centromere</keyword>
<evidence type="ECO:0000256" key="7">
    <source>
        <dbReference type="ARBA" id="ARBA00023328"/>
    </source>
</evidence>
<dbReference type="InterPro" id="IPR009287">
    <property type="entry name" value="Spt4"/>
</dbReference>
<evidence type="ECO:0000259" key="10">
    <source>
        <dbReference type="SMART" id="SM01389"/>
    </source>
</evidence>
<gene>
    <name evidence="12" type="ORF">K489DRAFT_379116</name>
</gene>
<evidence type="ECO:0000256" key="1">
    <source>
        <dbReference type="ARBA" id="ARBA00004123"/>
    </source>
</evidence>
<dbReference type="OrthoDB" id="248751at2759"/>
<dbReference type="SUPFAM" id="SSF63393">
    <property type="entry name" value="RNA polymerase subunits"/>
    <property type="match status" value="1"/>
</dbReference>
<keyword evidence="5 8" id="KW-0804">Transcription</keyword>
<dbReference type="InterPro" id="IPR022800">
    <property type="entry name" value="Spt4/RpoE2_Znf"/>
</dbReference>
<evidence type="ECO:0000313" key="12">
    <source>
        <dbReference type="RefSeq" id="XP_033461721.1"/>
    </source>
</evidence>
<evidence type="ECO:0000256" key="4">
    <source>
        <dbReference type="ARBA" id="ARBA00020182"/>
    </source>
</evidence>
<dbReference type="Pfam" id="PF06093">
    <property type="entry name" value="Spt4"/>
    <property type="match status" value="1"/>
</dbReference>
<dbReference type="GO" id="GO:0000993">
    <property type="term" value="F:RNA polymerase II complex binding"/>
    <property type="evidence" value="ECO:0007669"/>
    <property type="project" value="TreeGrafter"/>
</dbReference>
<keyword evidence="12" id="KW-0251">Elongation factor</keyword>
<keyword evidence="9" id="KW-0732">Signal</keyword>
<dbReference type="GO" id="GO:0003746">
    <property type="term" value="F:translation elongation factor activity"/>
    <property type="evidence" value="ECO:0007669"/>
    <property type="project" value="UniProtKB-KW"/>
</dbReference>
<reference evidence="12" key="2">
    <citation type="submission" date="2020-04" db="EMBL/GenBank/DDBJ databases">
        <authorList>
            <consortium name="NCBI Genome Project"/>
        </authorList>
    </citation>
    <scope>NUCLEOTIDE SEQUENCE</scope>
    <source>
        <strain evidence="12">CBS 342.82</strain>
    </source>
</reference>
<organism evidence="12">
    <name type="scientific">Dissoconium aciculare CBS 342.82</name>
    <dbReference type="NCBI Taxonomy" id="1314786"/>
    <lineage>
        <taxon>Eukaryota</taxon>
        <taxon>Fungi</taxon>
        <taxon>Dikarya</taxon>
        <taxon>Ascomycota</taxon>
        <taxon>Pezizomycotina</taxon>
        <taxon>Dothideomycetes</taxon>
        <taxon>Dothideomycetidae</taxon>
        <taxon>Mycosphaerellales</taxon>
        <taxon>Dissoconiaceae</taxon>
        <taxon>Dissoconium</taxon>
    </lineage>
</organism>
<reference evidence="12" key="1">
    <citation type="submission" date="2020-01" db="EMBL/GenBank/DDBJ databases">
        <authorList>
            <consortium name="DOE Joint Genome Institute"/>
            <person name="Haridas S."/>
            <person name="Albert R."/>
            <person name="Binder M."/>
            <person name="Bloem J."/>
            <person name="Labutti K."/>
            <person name="Salamov A."/>
            <person name="Andreopoulos B."/>
            <person name="Baker S.E."/>
            <person name="Barry K."/>
            <person name="Bills G."/>
            <person name="Bluhm B.H."/>
            <person name="Cannon C."/>
            <person name="Castanera R."/>
            <person name="Culley D.E."/>
            <person name="Daum C."/>
            <person name="Ezra D."/>
            <person name="Gonzalez J.B."/>
            <person name="Henrissat B."/>
            <person name="Kuo A."/>
            <person name="Liang C."/>
            <person name="Lipzen A."/>
            <person name="Lutzoni F."/>
            <person name="Magnuson J."/>
            <person name="Mondo S."/>
            <person name="Nolan M."/>
            <person name="Ohm R."/>
            <person name="Pangilinan J."/>
            <person name="Park H.-J."/>
            <person name="Ramirez L."/>
            <person name="Alfaro M."/>
            <person name="Sun H."/>
            <person name="Tritt A."/>
            <person name="Yoshinaga Y."/>
            <person name="Zwiers L.-H."/>
            <person name="Turgeon B.G."/>
            <person name="Goodwin S.B."/>
            <person name="Spatafora J.W."/>
            <person name="Crous P.W."/>
            <person name="Grigoriev I.V."/>
        </authorList>
    </citation>
    <scope>NUCLEOTIDE SEQUENCE</scope>
    <source>
        <strain evidence="12">CBS 342.82</strain>
    </source>
</reference>
<dbReference type="GO" id="GO:0140673">
    <property type="term" value="P:transcription elongation-coupled chromatin remodeling"/>
    <property type="evidence" value="ECO:0007669"/>
    <property type="project" value="InterPro"/>
</dbReference>
<evidence type="ECO:0000256" key="9">
    <source>
        <dbReference type="SAM" id="SignalP"/>
    </source>
</evidence>
<reference evidence="12" key="3">
    <citation type="submission" date="2025-08" db="UniProtKB">
        <authorList>
            <consortium name="RefSeq"/>
        </authorList>
    </citation>
    <scope>IDENTIFICATION</scope>
    <source>
        <strain evidence="12">CBS 342.82</strain>
    </source>
</reference>
<dbReference type="PANTHER" id="PTHR12882:SF1">
    <property type="entry name" value="TRANSCRIPTION ELONGATION FACTOR SPT4"/>
    <property type="match status" value="1"/>
</dbReference>
<keyword evidence="6 8" id="KW-0539">Nucleus</keyword>
<proteinExistence type="inferred from homology"/>
<dbReference type="GeneID" id="54362373"/>
<dbReference type="AlphaFoldDB" id="A0A6J3M9I5"/>
<accession>A0A6J3M9I5</accession>
<dbReference type="SMART" id="SM01389">
    <property type="entry name" value="Spt4"/>
    <property type="match status" value="1"/>
</dbReference>
<dbReference type="Proteomes" id="UP000504637">
    <property type="component" value="Unplaced"/>
</dbReference>
<dbReference type="GO" id="GO:0008270">
    <property type="term" value="F:zinc ion binding"/>
    <property type="evidence" value="ECO:0007669"/>
    <property type="project" value="InterPro"/>
</dbReference>
<dbReference type="InterPro" id="IPR038510">
    <property type="entry name" value="Spt4_sf"/>
</dbReference>
<dbReference type="RefSeq" id="XP_033461721.1">
    <property type="nucleotide sequence ID" value="XM_033604573.1"/>
</dbReference>
<keyword evidence="12" id="KW-0648">Protein biosynthesis</keyword>
<evidence type="ECO:0000256" key="3">
    <source>
        <dbReference type="ARBA" id="ARBA00010464"/>
    </source>
</evidence>
<feature type="chain" id="PRO_5027071456" description="Transcription elongation factor SPT4" evidence="9">
    <location>
        <begin position="25"/>
        <end position="115"/>
    </location>
</feature>
<dbReference type="CDD" id="cd07973">
    <property type="entry name" value="Spt4"/>
    <property type="match status" value="1"/>
</dbReference>
<dbReference type="GO" id="GO:0006355">
    <property type="term" value="P:regulation of DNA-templated transcription"/>
    <property type="evidence" value="ECO:0007669"/>
    <property type="project" value="InterPro"/>
</dbReference>
<comment type="function">
    <text evidence="8">The SPT4-SPT5 complex mediates both activation and inhibition of transcription elongation, and plays a role in pre-mRNA processing. This complex seems to be important for the stability of the RNA polymerase II elongation machinery on the chromatin template but not for the inherent ability of this machinery to translocate down the gene.</text>
</comment>
<dbReference type="GO" id="GO:0000775">
    <property type="term" value="C:chromosome, centromeric region"/>
    <property type="evidence" value="ECO:0007669"/>
    <property type="project" value="UniProtKB-SubCell"/>
</dbReference>
<name>A0A6J3M9I5_9PEZI</name>
<evidence type="ECO:0000256" key="8">
    <source>
        <dbReference type="PIRNR" id="PIRNR025023"/>
    </source>
</evidence>
<dbReference type="PIRSF" id="PIRSF025023">
    <property type="entry name" value="Spt4"/>
    <property type="match status" value="1"/>
</dbReference>
<dbReference type="InterPro" id="IPR029040">
    <property type="entry name" value="RPABC4/Spt4"/>
</dbReference>
<evidence type="ECO:0000313" key="11">
    <source>
        <dbReference type="Proteomes" id="UP000504637"/>
    </source>
</evidence>